<sequence length="375" mass="40655">MLMNIVHDTKSEHRRLFVAGIAYLVILALLIGLSIAIYQKAFTPATMVTIKADRAGLQLPKFGAVRLHGVEVGQIRGVSQDGEQASIKIALQPDAAKKIPDNVSVEIRPTTLFGQKYVALVDPEAPSSTALDDGDVIPSSRVTTNVELQQVLATLFPLLRSIRPADLNTTLYALSTALAGRGEKLGQTISDLDSYLGAVNVQLPTVEKDLKLLASVSRTYSLAAPDLVRLLKNATVTAHTVTEKVDDLSSFIQATTSLSITTTGILTTNEDAIVRESRLARPLMALLDTYSPEYTCLLQGIDKYTDRLGKIFKGNRVRQKMSFDAVQRPAYTAKDRPEYAATGHGPWCLGLPNPQVPAPYVPLPDGSDLDEPGRH</sequence>
<reference evidence="4 5" key="1">
    <citation type="submission" date="2018-11" db="EMBL/GenBank/DDBJ databases">
        <authorList>
            <person name="Li F."/>
        </authorList>
    </citation>
    <scope>NUCLEOTIDE SEQUENCE [LARGE SCALE GENOMIC DNA]</scope>
    <source>
        <strain evidence="4 5">Gsoil 097</strain>
    </source>
</reference>
<evidence type="ECO:0000259" key="2">
    <source>
        <dbReference type="Pfam" id="PF02470"/>
    </source>
</evidence>
<dbReference type="InterPro" id="IPR052336">
    <property type="entry name" value="MlaD_Phospholipid_Transporter"/>
</dbReference>
<keyword evidence="1" id="KW-0812">Transmembrane</keyword>
<evidence type="ECO:0000259" key="3">
    <source>
        <dbReference type="Pfam" id="PF11887"/>
    </source>
</evidence>
<dbReference type="GO" id="GO:0051701">
    <property type="term" value="P:biological process involved in interaction with host"/>
    <property type="evidence" value="ECO:0007669"/>
    <property type="project" value="TreeGrafter"/>
</dbReference>
<dbReference type="PANTHER" id="PTHR33371:SF19">
    <property type="entry name" value="MCE-FAMILY PROTEIN MCE4A"/>
    <property type="match status" value="1"/>
</dbReference>
<name>A0A3N0CMW6_9ACTN</name>
<dbReference type="Pfam" id="PF02470">
    <property type="entry name" value="MlaD"/>
    <property type="match status" value="1"/>
</dbReference>
<dbReference type="InterPro" id="IPR003399">
    <property type="entry name" value="Mce/MlaD"/>
</dbReference>
<dbReference type="GO" id="GO:0005576">
    <property type="term" value="C:extracellular region"/>
    <property type="evidence" value="ECO:0007669"/>
    <property type="project" value="TreeGrafter"/>
</dbReference>
<dbReference type="Pfam" id="PF11887">
    <property type="entry name" value="Mce4_CUP1"/>
    <property type="match status" value="1"/>
</dbReference>
<dbReference type="PANTHER" id="PTHR33371">
    <property type="entry name" value="INTERMEMBRANE PHOSPHOLIPID TRANSPORT SYSTEM BINDING PROTEIN MLAD-RELATED"/>
    <property type="match status" value="1"/>
</dbReference>
<proteinExistence type="predicted"/>
<keyword evidence="1" id="KW-1133">Transmembrane helix</keyword>
<dbReference type="NCBIfam" id="TIGR00996">
    <property type="entry name" value="Mtu_fam_mce"/>
    <property type="match status" value="1"/>
</dbReference>
<dbReference type="InterPro" id="IPR024516">
    <property type="entry name" value="Mce_C"/>
</dbReference>
<dbReference type="EMBL" id="RJSE01000003">
    <property type="protein sequence ID" value="RNL64814.1"/>
    <property type="molecule type" value="Genomic_DNA"/>
</dbReference>
<feature type="domain" description="Mce/MlaD" evidence="2">
    <location>
        <begin position="48"/>
        <end position="121"/>
    </location>
</feature>
<dbReference type="OrthoDB" id="3460188at2"/>
<protein>
    <submittedName>
        <fullName evidence="4">MCE family protein</fullName>
    </submittedName>
</protein>
<gene>
    <name evidence="4" type="ORF">EFK50_02140</name>
</gene>
<evidence type="ECO:0000313" key="4">
    <source>
        <dbReference type="EMBL" id="RNL64814.1"/>
    </source>
</evidence>
<dbReference type="AlphaFoldDB" id="A0A3N0CMW6"/>
<organism evidence="4 5">
    <name type="scientific">Nocardioides marmoriginsengisoli</name>
    <dbReference type="NCBI Taxonomy" id="661483"/>
    <lineage>
        <taxon>Bacteria</taxon>
        <taxon>Bacillati</taxon>
        <taxon>Actinomycetota</taxon>
        <taxon>Actinomycetes</taxon>
        <taxon>Propionibacteriales</taxon>
        <taxon>Nocardioidaceae</taxon>
        <taxon>Nocardioides</taxon>
    </lineage>
</organism>
<comment type="caution">
    <text evidence="4">The sequence shown here is derived from an EMBL/GenBank/DDBJ whole genome shotgun (WGS) entry which is preliminary data.</text>
</comment>
<feature type="domain" description="Mammalian cell entry C-terminal" evidence="3">
    <location>
        <begin position="128"/>
        <end position="345"/>
    </location>
</feature>
<feature type="transmembrane region" description="Helical" evidence="1">
    <location>
        <begin position="16"/>
        <end position="38"/>
    </location>
</feature>
<evidence type="ECO:0000313" key="5">
    <source>
        <dbReference type="Proteomes" id="UP000267128"/>
    </source>
</evidence>
<evidence type="ECO:0000256" key="1">
    <source>
        <dbReference type="SAM" id="Phobius"/>
    </source>
</evidence>
<dbReference type="Proteomes" id="UP000267128">
    <property type="component" value="Unassembled WGS sequence"/>
</dbReference>
<dbReference type="InterPro" id="IPR005693">
    <property type="entry name" value="Mce"/>
</dbReference>
<accession>A0A3N0CMW6</accession>
<keyword evidence="1" id="KW-0472">Membrane</keyword>
<keyword evidence="5" id="KW-1185">Reference proteome</keyword>